<dbReference type="OrthoDB" id="9798208at2"/>
<dbReference type="NCBIfam" id="TIGR00369">
    <property type="entry name" value="unchar_dom_1"/>
    <property type="match status" value="1"/>
</dbReference>
<dbReference type="PANTHER" id="PTHR43240:SF5">
    <property type="entry name" value="1,4-DIHYDROXY-2-NAPHTHOYL-COA THIOESTERASE 1"/>
    <property type="match status" value="1"/>
</dbReference>
<dbReference type="InterPro" id="IPR006683">
    <property type="entry name" value="Thioestr_dom"/>
</dbReference>
<dbReference type="InterPro" id="IPR029069">
    <property type="entry name" value="HotDog_dom_sf"/>
</dbReference>
<proteinExistence type="inferred from homology"/>
<dbReference type="Proteomes" id="UP000198660">
    <property type="component" value="Unassembled WGS sequence"/>
</dbReference>
<dbReference type="EMBL" id="FPAA01000003">
    <property type="protein sequence ID" value="SFS54097.1"/>
    <property type="molecule type" value="Genomic_DNA"/>
</dbReference>
<evidence type="ECO:0000313" key="4">
    <source>
        <dbReference type="EMBL" id="SFS54097.1"/>
    </source>
</evidence>
<dbReference type="AlphaFoldDB" id="A0A1I6QNR0"/>
<comment type="similarity">
    <text evidence="1">Belongs to the thioesterase PaaI family.</text>
</comment>
<evidence type="ECO:0000256" key="1">
    <source>
        <dbReference type="ARBA" id="ARBA00008324"/>
    </source>
</evidence>
<gene>
    <name evidence="4" type="ORF">SAMN05444972_103276</name>
</gene>
<dbReference type="GO" id="GO:0005829">
    <property type="term" value="C:cytosol"/>
    <property type="evidence" value="ECO:0007669"/>
    <property type="project" value="TreeGrafter"/>
</dbReference>
<accession>A0A1I6QNR0</accession>
<evidence type="ECO:0000313" key="5">
    <source>
        <dbReference type="Proteomes" id="UP000198660"/>
    </source>
</evidence>
<reference evidence="5" key="1">
    <citation type="submission" date="2016-10" db="EMBL/GenBank/DDBJ databases">
        <authorList>
            <person name="Varghese N."/>
            <person name="Submissions S."/>
        </authorList>
    </citation>
    <scope>NUCLEOTIDE SEQUENCE [LARGE SCALE GENOMIC DNA]</scope>
    <source>
        <strain evidence="5">DSM 45789</strain>
    </source>
</reference>
<name>A0A1I6QNR0_9BACL</name>
<evidence type="ECO:0000256" key="2">
    <source>
        <dbReference type="ARBA" id="ARBA00022801"/>
    </source>
</evidence>
<protein>
    <submittedName>
        <fullName evidence="4">Uncharacterized domain 1-containing protein</fullName>
    </submittedName>
</protein>
<dbReference type="Gene3D" id="3.10.129.10">
    <property type="entry name" value="Hotdog Thioesterase"/>
    <property type="match status" value="1"/>
</dbReference>
<dbReference type="GO" id="GO:0061522">
    <property type="term" value="F:1,4-dihydroxy-2-naphthoyl-CoA thioesterase activity"/>
    <property type="evidence" value="ECO:0007669"/>
    <property type="project" value="TreeGrafter"/>
</dbReference>
<dbReference type="CDD" id="cd03443">
    <property type="entry name" value="PaaI_thioesterase"/>
    <property type="match status" value="1"/>
</dbReference>
<dbReference type="Pfam" id="PF03061">
    <property type="entry name" value="4HBT"/>
    <property type="match status" value="1"/>
</dbReference>
<evidence type="ECO:0000259" key="3">
    <source>
        <dbReference type="Pfam" id="PF03061"/>
    </source>
</evidence>
<dbReference type="SUPFAM" id="SSF54637">
    <property type="entry name" value="Thioesterase/thiol ester dehydrase-isomerase"/>
    <property type="match status" value="1"/>
</dbReference>
<keyword evidence="5" id="KW-1185">Reference proteome</keyword>
<dbReference type="InterPro" id="IPR003736">
    <property type="entry name" value="PAAI_dom"/>
</dbReference>
<sequence length="133" mass="14642">MSDGLPMVNTLMETLGIEAIEVEKDRVVMSMPVDHRTHQPFGLLHGGASVALAETAASIGAWINCDQENELTVGLEINANHLRSKREGIVTAEATPLHKGKKTMVWDIKIRDEQEQLICVSRCTMAIVPKPKK</sequence>
<organism evidence="4 5">
    <name type="scientific">Marininema halotolerans</name>
    <dbReference type="NCBI Taxonomy" id="1155944"/>
    <lineage>
        <taxon>Bacteria</taxon>
        <taxon>Bacillati</taxon>
        <taxon>Bacillota</taxon>
        <taxon>Bacilli</taxon>
        <taxon>Bacillales</taxon>
        <taxon>Thermoactinomycetaceae</taxon>
        <taxon>Marininema</taxon>
    </lineage>
</organism>
<dbReference type="PANTHER" id="PTHR43240">
    <property type="entry name" value="1,4-DIHYDROXY-2-NAPHTHOYL-COA THIOESTERASE 1"/>
    <property type="match status" value="1"/>
</dbReference>
<keyword evidence="2" id="KW-0378">Hydrolase</keyword>
<feature type="domain" description="Thioesterase" evidence="3">
    <location>
        <begin position="41"/>
        <end position="119"/>
    </location>
</feature>